<keyword evidence="2" id="KW-0507">mRNA processing</keyword>
<evidence type="ECO:0000259" key="8">
    <source>
        <dbReference type="Pfam" id="PF08572"/>
    </source>
</evidence>
<feature type="domain" description="Small nuclear ribonucleoprotein Prp3 C-terminal" evidence="7">
    <location>
        <begin position="536"/>
        <end position="656"/>
    </location>
</feature>
<evidence type="ECO:0000259" key="7">
    <source>
        <dbReference type="Pfam" id="PF06544"/>
    </source>
</evidence>
<dbReference type="InterPro" id="IPR013881">
    <property type="entry name" value="Pre-mRNA_splic_Prp3_dom"/>
</dbReference>
<feature type="region of interest" description="Disordered" evidence="6">
    <location>
        <begin position="78"/>
        <end position="110"/>
    </location>
</feature>
<comment type="caution">
    <text evidence="9">The sequence shown here is derived from an EMBL/GenBank/DDBJ whole genome shotgun (WGS) entry which is preliminary data.</text>
</comment>
<reference evidence="9 10" key="1">
    <citation type="journal article" date="2015" name="Nat. Commun.">
        <title>Lucilia cuprina genome unlocks parasitic fly biology to underpin future interventions.</title>
        <authorList>
            <person name="Anstead C.A."/>
            <person name="Korhonen P.K."/>
            <person name="Young N.D."/>
            <person name="Hall R.S."/>
            <person name="Jex A.R."/>
            <person name="Murali S.C."/>
            <person name="Hughes D.S."/>
            <person name="Lee S.F."/>
            <person name="Perry T."/>
            <person name="Stroehlein A.J."/>
            <person name="Ansell B.R."/>
            <person name="Breugelmans B."/>
            <person name="Hofmann A."/>
            <person name="Qu J."/>
            <person name="Dugan S."/>
            <person name="Lee S.L."/>
            <person name="Chao H."/>
            <person name="Dinh H."/>
            <person name="Han Y."/>
            <person name="Doddapaneni H.V."/>
            <person name="Worley K.C."/>
            <person name="Muzny D.M."/>
            <person name="Ioannidis P."/>
            <person name="Waterhouse R.M."/>
            <person name="Zdobnov E.M."/>
            <person name="James P.J."/>
            <person name="Bagnall N.H."/>
            <person name="Kotze A.C."/>
            <person name="Gibbs R.A."/>
            <person name="Richards S."/>
            <person name="Batterham P."/>
            <person name="Gasser R.B."/>
        </authorList>
    </citation>
    <scope>NUCLEOTIDE SEQUENCE [LARGE SCALE GENOMIC DNA]</scope>
    <source>
        <strain evidence="9 10">LS</strain>
        <tissue evidence="9">Full body</tissue>
    </source>
</reference>
<dbReference type="GO" id="GO:0046540">
    <property type="term" value="C:U4/U6 x U5 tri-snRNP complex"/>
    <property type="evidence" value="ECO:0007669"/>
    <property type="project" value="InterPro"/>
</dbReference>
<dbReference type="AlphaFoldDB" id="A0A0L0BNG6"/>
<keyword evidence="5" id="KW-0175">Coiled coil</keyword>
<dbReference type="GO" id="GO:0000398">
    <property type="term" value="P:mRNA splicing, via spliceosome"/>
    <property type="evidence" value="ECO:0007669"/>
    <property type="project" value="InterPro"/>
</dbReference>
<dbReference type="PANTHER" id="PTHR14212">
    <property type="entry name" value="U4/U6-ASSOCIATED RNA SPLICING FACTOR-RELATED"/>
    <property type="match status" value="1"/>
</dbReference>
<evidence type="ECO:0000256" key="3">
    <source>
        <dbReference type="ARBA" id="ARBA00023187"/>
    </source>
</evidence>
<dbReference type="Pfam" id="PF06544">
    <property type="entry name" value="Prp3_C"/>
    <property type="match status" value="1"/>
</dbReference>
<dbReference type="CDD" id="cd24162">
    <property type="entry name" value="Prp3_C"/>
    <property type="match status" value="1"/>
</dbReference>
<dbReference type="Pfam" id="PF08572">
    <property type="entry name" value="PRP3"/>
    <property type="match status" value="1"/>
</dbReference>
<protein>
    <submittedName>
        <fullName evidence="9">Uncharacterized protein</fullName>
    </submittedName>
</protein>
<evidence type="ECO:0000256" key="1">
    <source>
        <dbReference type="ARBA" id="ARBA00004123"/>
    </source>
</evidence>
<keyword evidence="4" id="KW-0539">Nucleus</keyword>
<name>A0A0L0BNG6_LUCCU</name>
<dbReference type="OrthoDB" id="10264544at2759"/>
<keyword evidence="3" id="KW-0508">mRNA splicing</keyword>
<evidence type="ECO:0000256" key="5">
    <source>
        <dbReference type="SAM" id="Coils"/>
    </source>
</evidence>
<dbReference type="Proteomes" id="UP000037069">
    <property type="component" value="Unassembled WGS sequence"/>
</dbReference>
<dbReference type="Gene3D" id="1.20.1390.10">
    <property type="entry name" value="PWI domain"/>
    <property type="match status" value="1"/>
</dbReference>
<sequence>MSYYTRKEIDELHDDIASLAAKATSDEDEKRSVISSIEHSLHNGYDRRRMCEKLEKYLDAKQSSRLVEKLQDRLDEYKRKARKRNGGLDDNSSKPDGSAPEAPKKSRFDVVIPKSNGDKATVPPLVTANPVLSLPVAPPTLTTASSSLSSTQIKLMMVNAQREIEERKRALTQLKAKDPILASVPQIGLPVAMASQALAKQPQPEDMDKAKKIAELQAQIRAKLSGSLANLIQPPVAPTTDRPKPLILDEDGRTIDKSGRAINIPTLTPTLKANIRAQKREVFSKSQTYSEKSSSQEDTVKFFDDRIAIKPGNRNKRALRFHEPGKFQQMAERMRMKAQLERLQNEISQIARKTGISSATKLALIAPKQDTPDDVPSMEWWDSVILTNDLNTLDEDGKISIRQSAITNLIEHPTQMKPPNEPLKPVYLPVFLTKKERKKLRRQNRREAWKEEQEKIRLGLVQPPEPKLRISNLMRVLGTEAVQDPTKIEAHVREQMAKRQKAHEDANNARKLTAEQKSEKKIRKIKEDTSCGVHVSVYRIRDLQDNASKKFKVETNAKQLHMTGTVVLFRDCCVVVVEGGPKQQKKYRRLMLHRIKWEEDMVKGPDGQEVPNSCVLVWEGTSQRRHFGEIKFKIFPMEKMAREFFQKHQVEQYWDLSYSGAVLEASTDE</sequence>
<dbReference type="PANTHER" id="PTHR14212:SF0">
    <property type="entry name" value="U4_U6 SMALL NUCLEAR RIBONUCLEOPROTEIN PRP3"/>
    <property type="match status" value="1"/>
</dbReference>
<feature type="coiled-coil region" evidence="5">
    <location>
        <begin position="326"/>
        <end position="353"/>
    </location>
</feature>
<dbReference type="InterPro" id="IPR027104">
    <property type="entry name" value="Prp3"/>
</dbReference>
<feature type="region of interest" description="Disordered" evidence="6">
    <location>
        <begin position="500"/>
        <end position="520"/>
    </location>
</feature>
<organism evidence="9 10">
    <name type="scientific">Lucilia cuprina</name>
    <name type="common">Green bottle fly</name>
    <name type="synonym">Australian sheep blowfly</name>
    <dbReference type="NCBI Taxonomy" id="7375"/>
    <lineage>
        <taxon>Eukaryota</taxon>
        <taxon>Metazoa</taxon>
        <taxon>Ecdysozoa</taxon>
        <taxon>Arthropoda</taxon>
        <taxon>Hexapoda</taxon>
        <taxon>Insecta</taxon>
        <taxon>Pterygota</taxon>
        <taxon>Neoptera</taxon>
        <taxon>Endopterygota</taxon>
        <taxon>Diptera</taxon>
        <taxon>Brachycera</taxon>
        <taxon>Muscomorpha</taxon>
        <taxon>Oestroidea</taxon>
        <taxon>Calliphoridae</taxon>
        <taxon>Luciliinae</taxon>
        <taxon>Lucilia</taxon>
    </lineage>
</organism>
<evidence type="ECO:0000256" key="2">
    <source>
        <dbReference type="ARBA" id="ARBA00022664"/>
    </source>
</evidence>
<gene>
    <name evidence="9" type="ORF">FF38_05881</name>
</gene>
<evidence type="ECO:0000313" key="10">
    <source>
        <dbReference type="Proteomes" id="UP000037069"/>
    </source>
</evidence>
<evidence type="ECO:0000256" key="6">
    <source>
        <dbReference type="SAM" id="MobiDB-lite"/>
    </source>
</evidence>
<keyword evidence="10" id="KW-1185">Reference proteome</keyword>
<dbReference type="InterPro" id="IPR010541">
    <property type="entry name" value="Prp3_C"/>
</dbReference>
<evidence type="ECO:0000256" key="4">
    <source>
        <dbReference type="ARBA" id="ARBA00023242"/>
    </source>
</evidence>
<dbReference type="EMBL" id="JRES01001600">
    <property type="protein sequence ID" value="KNC21577.1"/>
    <property type="molecule type" value="Genomic_DNA"/>
</dbReference>
<comment type="subcellular location">
    <subcellularLocation>
        <location evidence="1">Nucleus</location>
    </subcellularLocation>
</comment>
<feature type="domain" description="Pre-mRNA-splicing factor 3" evidence="8">
    <location>
        <begin position="301"/>
        <end position="513"/>
    </location>
</feature>
<accession>A0A0L0BNG6</accession>
<dbReference type="OMA" id="NPQHRFK"/>
<proteinExistence type="predicted"/>
<dbReference type="STRING" id="7375.A0A0L0BNG6"/>
<evidence type="ECO:0000313" key="9">
    <source>
        <dbReference type="EMBL" id="KNC21577.1"/>
    </source>
</evidence>